<proteinExistence type="predicted"/>
<evidence type="ECO:0000313" key="2">
    <source>
        <dbReference type="Proteomes" id="UP001552299"/>
    </source>
</evidence>
<gene>
    <name evidence="1" type="ORF">M5K25_006438</name>
</gene>
<name>A0ABD0VBV9_DENTH</name>
<keyword evidence="2" id="KW-1185">Reference proteome</keyword>
<dbReference type="Proteomes" id="UP001552299">
    <property type="component" value="Unassembled WGS sequence"/>
</dbReference>
<organism evidence="1 2">
    <name type="scientific">Dendrobium thyrsiflorum</name>
    <name type="common">Pinecone-like raceme dendrobium</name>
    <name type="synonym">Orchid</name>
    <dbReference type="NCBI Taxonomy" id="117978"/>
    <lineage>
        <taxon>Eukaryota</taxon>
        <taxon>Viridiplantae</taxon>
        <taxon>Streptophyta</taxon>
        <taxon>Embryophyta</taxon>
        <taxon>Tracheophyta</taxon>
        <taxon>Spermatophyta</taxon>
        <taxon>Magnoliopsida</taxon>
        <taxon>Liliopsida</taxon>
        <taxon>Asparagales</taxon>
        <taxon>Orchidaceae</taxon>
        <taxon>Epidendroideae</taxon>
        <taxon>Malaxideae</taxon>
        <taxon>Dendrobiinae</taxon>
        <taxon>Dendrobium</taxon>
    </lineage>
</organism>
<dbReference type="AlphaFoldDB" id="A0ABD0VBV9"/>
<reference evidence="1 2" key="1">
    <citation type="journal article" date="2024" name="Plant Biotechnol. J.">
        <title>Dendrobium thyrsiflorum genome and its molecular insights into genes involved in important horticultural traits.</title>
        <authorList>
            <person name="Chen B."/>
            <person name="Wang J.Y."/>
            <person name="Zheng P.J."/>
            <person name="Li K.L."/>
            <person name="Liang Y.M."/>
            <person name="Chen X.F."/>
            <person name="Zhang C."/>
            <person name="Zhao X."/>
            <person name="He X."/>
            <person name="Zhang G.Q."/>
            <person name="Liu Z.J."/>
            <person name="Xu Q."/>
        </authorList>
    </citation>
    <scope>NUCLEOTIDE SEQUENCE [LARGE SCALE GENOMIC DNA]</scope>
    <source>
        <strain evidence="1">GZMU011</strain>
    </source>
</reference>
<comment type="caution">
    <text evidence="1">The sequence shown here is derived from an EMBL/GenBank/DDBJ whole genome shotgun (WGS) entry which is preliminary data.</text>
</comment>
<dbReference type="EMBL" id="JANQDX010000006">
    <property type="protein sequence ID" value="KAL0922450.1"/>
    <property type="molecule type" value="Genomic_DNA"/>
</dbReference>
<sequence length="146" mass="16677">MSCALAIHSNHSLFTLDLLPIYKLCHSRKSINRALILLEKGPKPDRIKRKIGDRSCLIAPRSPPDHHLTPECRQPDVLPDHHLRPDVLPDHHLRLDVLPDHHLTPDVLPDHHLTPDVLPDHHMTSDVLPDHHLMPDVMSDHRQTTA</sequence>
<protein>
    <submittedName>
        <fullName evidence="1">Uncharacterized protein</fullName>
    </submittedName>
</protein>
<evidence type="ECO:0000313" key="1">
    <source>
        <dbReference type="EMBL" id="KAL0922450.1"/>
    </source>
</evidence>
<accession>A0ABD0VBV9</accession>